<comment type="caution">
    <text evidence="5">The sequence shown here is derived from an EMBL/GenBank/DDBJ whole genome shotgun (WGS) entry which is preliminary data.</text>
</comment>
<reference evidence="5" key="1">
    <citation type="journal article" date="2015" name="Proc. Natl. Acad. Sci. U.S.A.">
        <title>Networks of energetic and metabolic interactions define dynamics in microbial communities.</title>
        <authorList>
            <person name="Embree M."/>
            <person name="Liu J.K."/>
            <person name="Al-Bassam M.M."/>
            <person name="Zengler K."/>
        </authorList>
    </citation>
    <scope>NUCLEOTIDE SEQUENCE</scope>
</reference>
<dbReference type="Pfam" id="PF00459">
    <property type="entry name" value="Inositol_P"/>
    <property type="match status" value="1"/>
</dbReference>
<evidence type="ECO:0000256" key="3">
    <source>
        <dbReference type="ARBA" id="ARBA00022801"/>
    </source>
</evidence>
<evidence type="ECO:0000256" key="1">
    <source>
        <dbReference type="ARBA" id="ARBA00001946"/>
    </source>
</evidence>
<dbReference type="NCBIfam" id="NF009321">
    <property type="entry name" value="PRK12676.1"/>
    <property type="match status" value="1"/>
</dbReference>
<dbReference type="GO" id="GO:0046872">
    <property type="term" value="F:metal ion binding"/>
    <property type="evidence" value="ECO:0007669"/>
    <property type="project" value="UniProtKB-KW"/>
</dbReference>
<dbReference type="PRINTS" id="PR00377">
    <property type="entry name" value="IMPHPHTASES"/>
</dbReference>
<dbReference type="GO" id="GO:0007165">
    <property type="term" value="P:signal transduction"/>
    <property type="evidence" value="ECO:0007669"/>
    <property type="project" value="TreeGrafter"/>
</dbReference>
<dbReference type="EMBL" id="LNQE01001507">
    <property type="protein sequence ID" value="KUG16222.1"/>
    <property type="molecule type" value="Genomic_DNA"/>
</dbReference>
<dbReference type="PANTHER" id="PTHR20854">
    <property type="entry name" value="INOSITOL MONOPHOSPHATASE"/>
    <property type="match status" value="1"/>
</dbReference>
<proteinExistence type="predicted"/>
<dbReference type="Gene3D" id="3.30.540.10">
    <property type="entry name" value="Fructose-1,6-Bisphosphatase, subunit A, domain 1"/>
    <property type="match status" value="1"/>
</dbReference>
<keyword evidence="3 5" id="KW-0378">Hydrolase</keyword>
<dbReference type="EC" id="3.1.3.25" evidence="5"/>
<protein>
    <submittedName>
        <fullName evidence="5">Inositol-1-monophosphatase</fullName>
        <ecNumber evidence="5">3.1.3.25</ecNumber>
    </submittedName>
</protein>
<dbReference type="AlphaFoldDB" id="A0A0W8F616"/>
<dbReference type="FunFam" id="3.40.190.80:FF:000020">
    <property type="entry name" value="Fructose-1,6-bisphosphatase/inositol-1-monophosphatase"/>
    <property type="match status" value="1"/>
</dbReference>
<evidence type="ECO:0000313" key="5">
    <source>
        <dbReference type="EMBL" id="KUG16222.1"/>
    </source>
</evidence>
<dbReference type="InterPro" id="IPR000760">
    <property type="entry name" value="Inositol_monophosphatase-like"/>
</dbReference>
<dbReference type="GO" id="GO:0046854">
    <property type="term" value="P:phosphatidylinositol phosphate biosynthetic process"/>
    <property type="evidence" value="ECO:0007669"/>
    <property type="project" value="InterPro"/>
</dbReference>
<dbReference type="SUPFAM" id="SSF56655">
    <property type="entry name" value="Carbohydrate phosphatase"/>
    <property type="match status" value="1"/>
</dbReference>
<organism evidence="5">
    <name type="scientific">hydrocarbon metagenome</name>
    <dbReference type="NCBI Taxonomy" id="938273"/>
    <lineage>
        <taxon>unclassified sequences</taxon>
        <taxon>metagenomes</taxon>
        <taxon>ecological metagenomes</taxon>
    </lineage>
</organism>
<dbReference type="Gene3D" id="3.40.190.80">
    <property type="match status" value="1"/>
</dbReference>
<dbReference type="InterPro" id="IPR020550">
    <property type="entry name" value="Inositol_monophosphatase_CS"/>
</dbReference>
<evidence type="ECO:0000256" key="2">
    <source>
        <dbReference type="ARBA" id="ARBA00022723"/>
    </source>
</evidence>
<comment type="cofactor">
    <cofactor evidence="1">
        <name>Mg(2+)</name>
        <dbReference type="ChEBI" id="CHEBI:18420"/>
    </cofactor>
</comment>
<sequence>MSELLSTSGNRLLGLCDDASRAVASSIRDMIGTASGGQMVNMGADGTPTKVIDRAAENAVLDVLQSSGMGFLVLSEERGEVRIGENPDHFLHLDPLDGTFNAISGIPFYALSIYISGDDCRLGYIYDLARGQRFYAEAGRGAYAGSGERICVSRNEDFKNFSISAYTIRPNTGRITGIGNRVRRIRTLGSASLEMALVARGMLDAFVDLRGMMRVVDVAAGILIIEEAGGRVSDSDGNQLQMGGDMWQKRCLVGSNGRRHEDLLKLIDGGCD</sequence>
<gene>
    <name evidence="5" type="ORF">ASZ90_014098</name>
</gene>
<dbReference type="PROSITE" id="PS00630">
    <property type="entry name" value="IMP_2"/>
    <property type="match status" value="1"/>
</dbReference>
<evidence type="ECO:0000256" key="4">
    <source>
        <dbReference type="ARBA" id="ARBA00022842"/>
    </source>
</evidence>
<dbReference type="PANTHER" id="PTHR20854:SF4">
    <property type="entry name" value="INOSITOL-1-MONOPHOSPHATASE-RELATED"/>
    <property type="match status" value="1"/>
</dbReference>
<name>A0A0W8F616_9ZZZZ</name>
<dbReference type="GO" id="GO:0008934">
    <property type="term" value="F:inositol monophosphate 1-phosphatase activity"/>
    <property type="evidence" value="ECO:0007669"/>
    <property type="project" value="TreeGrafter"/>
</dbReference>
<accession>A0A0W8F616</accession>
<dbReference type="GO" id="GO:0006020">
    <property type="term" value="P:inositol metabolic process"/>
    <property type="evidence" value="ECO:0007669"/>
    <property type="project" value="TreeGrafter"/>
</dbReference>
<keyword evidence="4" id="KW-0460">Magnesium</keyword>
<keyword evidence="2" id="KW-0479">Metal-binding</keyword>